<gene>
    <name evidence="1" type="ORF">UX31_C0017G0026</name>
</gene>
<organism evidence="1 2">
    <name type="scientific">Candidatus Nomurabacteria bacterium GW2011_GWA1_46_11</name>
    <dbReference type="NCBI Taxonomy" id="1618732"/>
    <lineage>
        <taxon>Bacteria</taxon>
        <taxon>Candidatus Nomuraibacteriota</taxon>
    </lineage>
</organism>
<sequence length="267" mass="30368">MLITLYGADSYRRLRKLREIVDAYTSKQGNLSRERFSLIEKEDLENLKGFLSGQSMFSTKKLVILDEPFEFEDTKALKVVLKEYVDSVDTTILINTTKKHPAPFKFIEEKPSKFEEFALLKEKNLVDFIKKEAERLSISLDAREISSIVGSLGSDTWKIVTELEQIALRRAKKLDAKQFTSQPEYFPSLNTLKGGSNIGERLIALEKLIGERGDDPARIFNGLAYQLKNAEEAQMYADYDIAVKAGKLEYEEVLLAIALGLRFNPLV</sequence>
<dbReference type="InterPro" id="IPR027417">
    <property type="entry name" value="P-loop_NTPase"/>
</dbReference>
<protein>
    <submittedName>
        <fullName evidence="1">Uncharacterized protein</fullName>
    </submittedName>
</protein>
<comment type="caution">
    <text evidence="1">The sequence shown here is derived from an EMBL/GenBank/DDBJ whole genome shotgun (WGS) entry which is preliminary data.</text>
</comment>
<dbReference type="SUPFAM" id="SSF52540">
    <property type="entry name" value="P-loop containing nucleoside triphosphate hydrolases"/>
    <property type="match status" value="1"/>
</dbReference>
<dbReference type="Gene3D" id="3.40.50.300">
    <property type="entry name" value="P-loop containing nucleotide triphosphate hydrolases"/>
    <property type="match status" value="1"/>
</dbReference>
<dbReference type="EMBL" id="LCLS01000017">
    <property type="protein sequence ID" value="KKU21442.1"/>
    <property type="molecule type" value="Genomic_DNA"/>
</dbReference>
<dbReference type="Proteomes" id="UP000034107">
    <property type="component" value="Unassembled WGS sequence"/>
</dbReference>
<name>A0A0G1NM55_9BACT</name>
<evidence type="ECO:0000313" key="1">
    <source>
        <dbReference type="EMBL" id="KKU21442.1"/>
    </source>
</evidence>
<evidence type="ECO:0000313" key="2">
    <source>
        <dbReference type="Proteomes" id="UP000034107"/>
    </source>
</evidence>
<dbReference type="AlphaFoldDB" id="A0A0G1NM55"/>
<proteinExistence type="predicted"/>
<accession>A0A0G1NM55</accession>
<reference evidence="1 2" key="1">
    <citation type="journal article" date="2015" name="Nature">
        <title>rRNA introns, odd ribosomes, and small enigmatic genomes across a large radiation of phyla.</title>
        <authorList>
            <person name="Brown C.T."/>
            <person name="Hug L.A."/>
            <person name="Thomas B.C."/>
            <person name="Sharon I."/>
            <person name="Castelle C.J."/>
            <person name="Singh A."/>
            <person name="Wilkins M.J."/>
            <person name="Williams K.H."/>
            <person name="Banfield J.F."/>
        </authorList>
    </citation>
    <scope>NUCLEOTIDE SEQUENCE [LARGE SCALE GENOMIC DNA]</scope>
</reference>